<proteinExistence type="predicted"/>
<feature type="non-terminal residue" evidence="1">
    <location>
        <position position="1"/>
    </location>
</feature>
<organism evidence="1 2">
    <name type="scientific">Diploptera punctata</name>
    <name type="common">Pacific beetle cockroach</name>
    <dbReference type="NCBI Taxonomy" id="6984"/>
    <lineage>
        <taxon>Eukaryota</taxon>
        <taxon>Metazoa</taxon>
        <taxon>Ecdysozoa</taxon>
        <taxon>Arthropoda</taxon>
        <taxon>Hexapoda</taxon>
        <taxon>Insecta</taxon>
        <taxon>Pterygota</taxon>
        <taxon>Neoptera</taxon>
        <taxon>Polyneoptera</taxon>
        <taxon>Dictyoptera</taxon>
        <taxon>Blattodea</taxon>
        <taxon>Blaberoidea</taxon>
        <taxon>Blaberidae</taxon>
        <taxon>Diplopterinae</taxon>
        <taxon>Diploptera</taxon>
    </lineage>
</organism>
<name>A0AAD8E420_DIPPU</name>
<dbReference type="Proteomes" id="UP001233999">
    <property type="component" value="Unassembled WGS sequence"/>
</dbReference>
<dbReference type="EMBL" id="JASPKZ010009790">
    <property type="protein sequence ID" value="KAJ9576490.1"/>
    <property type="molecule type" value="Genomic_DNA"/>
</dbReference>
<keyword evidence="2" id="KW-1185">Reference proteome</keyword>
<evidence type="ECO:0000313" key="2">
    <source>
        <dbReference type="Proteomes" id="UP001233999"/>
    </source>
</evidence>
<accession>A0AAD8E420</accession>
<evidence type="ECO:0000313" key="1">
    <source>
        <dbReference type="EMBL" id="KAJ9576490.1"/>
    </source>
</evidence>
<reference evidence="1" key="2">
    <citation type="submission" date="2023-05" db="EMBL/GenBank/DDBJ databases">
        <authorList>
            <person name="Fouks B."/>
        </authorList>
    </citation>
    <scope>NUCLEOTIDE SEQUENCE</scope>
    <source>
        <strain evidence="1">Stay&amp;Tobe</strain>
        <tissue evidence="1">Testes</tissue>
    </source>
</reference>
<gene>
    <name evidence="1" type="ORF">L9F63_006703</name>
</gene>
<comment type="caution">
    <text evidence="1">The sequence shown here is derived from an EMBL/GenBank/DDBJ whole genome shotgun (WGS) entry which is preliminary data.</text>
</comment>
<reference evidence="1" key="1">
    <citation type="journal article" date="2023" name="IScience">
        <title>Live-bearing cockroach genome reveals convergent evolutionary mechanisms linked to viviparity in insects and beyond.</title>
        <authorList>
            <person name="Fouks B."/>
            <person name="Harrison M.C."/>
            <person name="Mikhailova A.A."/>
            <person name="Marchal E."/>
            <person name="English S."/>
            <person name="Carruthers M."/>
            <person name="Jennings E.C."/>
            <person name="Chiamaka E.L."/>
            <person name="Frigard R.A."/>
            <person name="Pippel M."/>
            <person name="Attardo G.M."/>
            <person name="Benoit J.B."/>
            <person name="Bornberg-Bauer E."/>
            <person name="Tobe S.S."/>
        </authorList>
    </citation>
    <scope>NUCLEOTIDE SEQUENCE</scope>
    <source>
        <strain evidence="1">Stay&amp;Tobe</strain>
    </source>
</reference>
<feature type="non-terminal residue" evidence="1">
    <location>
        <position position="54"/>
    </location>
</feature>
<protein>
    <submittedName>
        <fullName evidence="1">Uncharacterized protein</fullName>
    </submittedName>
</protein>
<sequence length="54" mass="6216">GLSWRRHHDDGYIIGPMGPDTTTRDCGGLRVRWRKLLFPSLRTIPHQGSSWQSL</sequence>
<dbReference type="AlphaFoldDB" id="A0AAD8E420"/>